<feature type="chain" id="PRO_5005553139" description="Cyanovirin-N domain-containing protein" evidence="2">
    <location>
        <begin position="19"/>
        <end position="163"/>
    </location>
</feature>
<protein>
    <recommendedName>
        <fullName evidence="5">Cyanovirin-N domain-containing protein</fullName>
    </recommendedName>
</protein>
<dbReference type="OrthoDB" id="4449775at2759"/>
<gene>
    <name evidence="3" type="ORF">ANOM_006565</name>
</gene>
<sequence>MKLFSTLSLLLLASVVAAEDKTNETSQATSQTQPQSSSGDGASKGLQNCLMPELKKGHVLRATCFADGSKDSLIHGELDLNHCFGASLLKGELSAEPNGHFSRKCVKCELGGETRGTGTHAGAWTLYCHCLAPKAQIRLEPTVQMNKQGLLECHGHVAKPISP</sequence>
<dbReference type="RefSeq" id="XP_015404820.1">
    <property type="nucleotide sequence ID" value="XM_015551821.1"/>
</dbReference>
<evidence type="ECO:0008006" key="5">
    <source>
        <dbReference type="Google" id="ProtNLM"/>
    </source>
</evidence>
<name>A0A0L1IWM0_ASPN3</name>
<evidence type="ECO:0000313" key="4">
    <source>
        <dbReference type="Proteomes" id="UP000037505"/>
    </source>
</evidence>
<dbReference type="Gene3D" id="2.30.60.10">
    <property type="entry name" value="Cyanovirin-N"/>
    <property type="match status" value="1"/>
</dbReference>
<feature type="region of interest" description="Disordered" evidence="1">
    <location>
        <begin position="22"/>
        <end position="43"/>
    </location>
</feature>
<dbReference type="InterPro" id="IPR036673">
    <property type="entry name" value="Cyanovirin-N_sf"/>
</dbReference>
<dbReference type="GeneID" id="26808369"/>
<feature type="signal peptide" evidence="2">
    <location>
        <begin position="1"/>
        <end position="18"/>
    </location>
</feature>
<accession>A0A0L1IWM0</accession>
<organism evidence="3 4">
    <name type="scientific">Aspergillus nomiae NRRL (strain ATCC 15546 / NRRL 13137 / CBS 260.88 / M93)</name>
    <dbReference type="NCBI Taxonomy" id="1509407"/>
    <lineage>
        <taxon>Eukaryota</taxon>
        <taxon>Fungi</taxon>
        <taxon>Dikarya</taxon>
        <taxon>Ascomycota</taxon>
        <taxon>Pezizomycotina</taxon>
        <taxon>Eurotiomycetes</taxon>
        <taxon>Eurotiomycetidae</taxon>
        <taxon>Eurotiales</taxon>
        <taxon>Aspergillaceae</taxon>
        <taxon>Aspergillus</taxon>
        <taxon>Aspergillus subgen. Circumdati</taxon>
    </lineage>
</organism>
<dbReference type="AlphaFoldDB" id="A0A0L1IWM0"/>
<dbReference type="EMBL" id="JNOM01000240">
    <property type="protein sequence ID" value="KNG83897.1"/>
    <property type="molecule type" value="Genomic_DNA"/>
</dbReference>
<feature type="compositionally biased region" description="Low complexity" evidence="1">
    <location>
        <begin position="25"/>
        <end position="38"/>
    </location>
</feature>
<evidence type="ECO:0000256" key="1">
    <source>
        <dbReference type="SAM" id="MobiDB-lite"/>
    </source>
</evidence>
<proteinExistence type="predicted"/>
<dbReference type="SUPFAM" id="SSF51322">
    <property type="entry name" value="Cyanovirin-N"/>
    <property type="match status" value="1"/>
</dbReference>
<dbReference type="Proteomes" id="UP000037505">
    <property type="component" value="Unassembled WGS sequence"/>
</dbReference>
<keyword evidence="4" id="KW-1185">Reference proteome</keyword>
<comment type="caution">
    <text evidence="3">The sequence shown here is derived from an EMBL/GenBank/DDBJ whole genome shotgun (WGS) entry which is preliminary data.</text>
</comment>
<evidence type="ECO:0000256" key="2">
    <source>
        <dbReference type="SAM" id="SignalP"/>
    </source>
</evidence>
<evidence type="ECO:0000313" key="3">
    <source>
        <dbReference type="EMBL" id="KNG83897.1"/>
    </source>
</evidence>
<keyword evidence="2" id="KW-0732">Signal</keyword>
<reference evidence="3 4" key="1">
    <citation type="submission" date="2014-06" db="EMBL/GenBank/DDBJ databases">
        <title>The Genome of the Aflatoxigenic Filamentous Fungus Aspergillus nomius.</title>
        <authorList>
            <person name="Moore M.G."/>
            <person name="Shannon B.M."/>
            <person name="Brian M.M."/>
        </authorList>
    </citation>
    <scope>NUCLEOTIDE SEQUENCE [LARGE SCALE GENOMIC DNA]</scope>
    <source>
        <strain evidence="3 4">NRRL 13137</strain>
    </source>
</reference>